<keyword evidence="3" id="KW-1185">Reference proteome</keyword>
<feature type="transmembrane region" description="Helical" evidence="1">
    <location>
        <begin position="156"/>
        <end position="177"/>
    </location>
</feature>
<reference evidence="2 3" key="1">
    <citation type="submission" date="2020-03" db="EMBL/GenBank/DDBJ databases">
        <title>Dissostichus mawsoni Genome sequencing and assembly.</title>
        <authorList>
            <person name="Park H."/>
        </authorList>
    </citation>
    <scope>NUCLEOTIDE SEQUENCE [LARGE SCALE GENOMIC DNA]</scope>
    <source>
        <strain evidence="2">DM0001</strain>
        <tissue evidence="2">Muscle</tissue>
    </source>
</reference>
<proteinExistence type="predicted"/>
<protein>
    <submittedName>
        <fullName evidence="2">Uncharacterized protein</fullName>
    </submittedName>
</protein>
<dbReference type="AlphaFoldDB" id="A0A7J5YT50"/>
<evidence type="ECO:0000256" key="1">
    <source>
        <dbReference type="SAM" id="Phobius"/>
    </source>
</evidence>
<feature type="transmembrane region" description="Helical" evidence="1">
    <location>
        <begin position="225"/>
        <end position="247"/>
    </location>
</feature>
<feature type="transmembrane region" description="Helical" evidence="1">
    <location>
        <begin position="86"/>
        <end position="103"/>
    </location>
</feature>
<keyword evidence="1" id="KW-0812">Transmembrane</keyword>
<feature type="transmembrane region" description="Helical" evidence="1">
    <location>
        <begin position="115"/>
        <end position="136"/>
    </location>
</feature>
<comment type="caution">
    <text evidence="2">The sequence shown here is derived from an EMBL/GenBank/DDBJ whole genome shotgun (WGS) entry which is preliminary data.</text>
</comment>
<organism evidence="2 3">
    <name type="scientific">Dissostichus mawsoni</name>
    <name type="common">Antarctic cod</name>
    <dbReference type="NCBI Taxonomy" id="36200"/>
    <lineage>
        <taxon>Eukaryota</taxon>
        <taxon>Metazoa</taxon>
        <taxon>Chordata</taxon>
        <taxon>Craniata</taxon>
        <taxon>Vertebrata</taxon>
        <taxon>Euteleostomi</taxon>
        <taxon>Actinopterygii</taxon>
        <taxon>Neopterygii</taxon>
        <taxon>Teleostei</taxon>
        <taxon>Neoteleostei</taxon>
        <taxon>Acanthomorphata</taxon>
        <taxon>Eupercaria</taxon>
        <taxon>Perciformes</taxon>
        <taxon>Notothenioidei</taxon>
        <taxon>Nototheniidae</taxon>
        <taxon>Dissostichus</taxon>
    </lineage>
</organism>
<sequence length="303" mass="34128">MLGRVSVLHELLFLPGLKLLRFAFDGLDEQRQTGVYCFLRGGLSALRVILILPFLPLCFGEALSAELLLGAPLLLLSPPLFLHLDALRGFGLLVAGVGGVQVEQVGREHGLETRLLLALLLLQQLLLLLLAQVLLLHDLVVVEVSSSSSGVRSTSFFFFLFLPFCVFCVFCIVELLGEERVVEIDVCRKLVEALPRRQGFLPLHFFSFSWMPFSSSLYFEICSSLLFFFFSFFFSTTFSVIFFTLLLSKHKPSFLLLFLTGGGQISFKVHGQQLVFVEVSLQSRHSFVVRLVPRQLHLKVEHM</sequence>
<feature type="transmembrane region" description="Helical" evidence="1">
    <location>
        <begin position="48"/>
        <end position="74"/>
    </location>
</feature>
<dbReference type="Proteomes" id="UP000518266">
    <property type="component" value="Unassembled WGS sequence"/>
</dbReference>
<keyword evidence="1" id="KW-0472">Membrane</keyword>
<name>A0A7J5YT50_DISMA</name>
<evidence type="ECO:0000313" key="3">
    <source>
        <dbReference type="Proteomes" id="UP000518266"/>
    </source>
</evidence>
<evidence type="ECO:0000313" key="2">
    <source>
        <dbReference type="EMBL" id="KAF3852656.1"/>
    </source>
</evidence>
<dbReference type="OrthoDB" id="431825at2759"/>
<gene>
    <name evidence="2" type="ORF">F7725_006012</name>
</gene>
<dbReference type="EMBL" id="JAAKFY010000009">
    <property type="protein sequence ID" value="KAF3852656.1"/>
    <property type="molecule type" value="Genomic_DNA"/>
</dbReference>
<accession>A0A7J5YT50</accession>
<feature type="transmembrane region" description="Helical" evidence="1">
    <location>
        <begin position="198"/>
        <end position="219"/>
    </location>
</feature>
<keyword evidence="1" id="KW-1133">Transmembrane helix</keyword>